<feature type="compositionally biased region" description="Polar residues" evidence="1">
    <location>
        <begin position="1"/>
        <end position="14"/>
    </location>
</feature>
<feature type="compositionally biased region" description="Polar residues" evidence="1">
    <location>
        <begin position="21"/>
        <end position="45"/>
    </location>
</feature>
<protein>
    <recommendedName>
        <fullName evidence="5">RGS domain-containing protein</fullName>
    </recommendedName>
</protein>
<evidence type="ECO:0000313" key="3">
    <source>
        <dbReference type="EMBL" id="KLO14544.1"/>
    </source>
</evidence>
<evidence type="ECO:0008006" key="5">
    <source>
        <dbReference type="Google" id="ProtNLM"/>
    </source>
</evidence>
<dbReference type="SUPFAM" id="SSF48097">
    <property type="entry name" value="Regulator of G-protein signaling, RGS"/>
    <property type="match status" value="1"/>
</dbReference>
<dbReference type="STRING" id="27342.A0A0H2RRS8"/>
<keyword evidence="2" id="KW-1133">Transmembrane helix</keyword>
<feature type="compositionally biased region" description="Low complexity" evidence="1">
    <location>
        <begin position="609"/>
        <end position="618"/>
    </location>
</feature>
<feature type="transmembrane region" description="Helical" evidence="2">
    <location>
        <begin position="427"/>
        <end position="447"/>
    </location>
</feature>
<name>A0A0H2RRS8_9AGAM</name>
<dbReference type="InParanoid" id="A0A0H2RRS8"/>
<gene>
    <name evidence="3" type="ORF">SCHPADRAFT_996534</name>
</gene>
<organism evidence="3 4">
    <name type="scientific">Schizopora paradoxa</name>
    <dbReference type="NCBI Taxonomy" id="27342"/>
    <lineage>
        <taxon>Eukaryota</taxon>
        <taxon>Fungi</taxon>
        <taxon>Dikarya</taxon>
        <taxon>Basidiomycota</taxon>
        <taxon>Agaricomycotina</taxon>
        <taxon>Agaricomycetes</taxon>
        <taxon>Hymenochaetales</taxon>
        <taxon>Schizoporaceae</taxon>
        <taxon>Schizopora</taxon>
    </lineage>
</organism>
<dbReference type="PANTHER" id="PTHR39466:SF1">
    <property type="entry name" value="RGS DOMAIN-CONTAINING PROTEIN"/>
    <property type="match status" value="1"/>
</dbReference>
<evidence type="ECO:0000313" key="4">
    <source>
        <dbReference type="Proteomes" id="UP000053477"/>
    </source>
</evidence>
<dbReference type="InterPro" id="IPR036305">
    <property type="entry name" value="RGS_sf"/>
</dbReference>
<feature type="region of interest" description="Disordered" evidence="1">
    <location>
        <begin position="1"/>
        <end position="48"/>
    </location>
</feature>
<feature type="region of interest" description="Disordered" evidence="1">
    <location>
        <begin position="297"/>
        <end position="318"/>
    </location>
</feature>
<dbReference type="EMBL" id="KQ085942">
    <property type="protein sequence ID" value="KLO14544.1"/>
    <property type="molecule type" value="Genomic_DNA"/>
</dbReference>
<proteinExistence type="predicted"/>
<reference evidence="3 4" key="1">
    <citation type="submission" date="2015-04" db="EMBL/GenBank/DDBJ databases">
        <title>Complete genome sequence of Schizopora paradoxa KUC8140, a cosmopolitan wood degrader in East Asia.</title>
        <authorList>
            <consortium name="DOE Joint Genome Institute"/>
            <person name="Min B."/>
            <person name="Park H."/>
            <person name="Jang Y."/>
            <person name="Kim J.-J."/>
            <person name="Kim K.H."/>
            <person name="Pangilinan J."/>
            <person name="Lipzen A."/>
            <person name="Riley R."/>
            <person name="Grigoriev I.V."/>
            <person name="Spatafora J.W."/>
            <person name="Choi I.-G."/>
        </authorList>
    </citation>
    <scope>NUCLEOTIDE SEQUENCE [LARGE SCALE GENOMIC DNA]</scope>
    <source>
        <strain evidence="3 4">KUC8140</strain>
    </source>
</reference>
<sequence length="679" mass="73506">MDSSATEQPRTGSTFDVGATASGSSMATTGEGSRGTSTPSRQTAGPSRYGNLAVKHTTAATHVQGSTTASEGEASTSASVCGSVFTARLWKWAQNASWNAGPKGGRRLKDITLEHVLSGETCAPISLSDFESFLAHCDYSLENLQFVVWYLDYRKRFDALSDEQRKLSPPPCRAKPARFSAIPTPSTTSDRIRKKRKLCINTSAIAAPSTSPSVPSSPIPPSNKLPLPILSPVASNASGGAPPTPTSPAPAYSVSDPRFTSATTFGTSSTIGPDLDLKSFYAYAYDSSSFPLTRLASNPSTVPELEPIPSAQTPTTAHPLLDSTQAHLLPSPPSLLLPLPSTHLDSEAQPFRTEVQRVLATFVLPGSRKELLLDADERDLALSESALTTHPDVFAPLHATCLTHLRLVALPRFLLNGATNVNRPKQIFWYLCGLFDIAIGITLALLVVLCPINRWMVTPGRTSTHRAWRLIGLPLFWLGTMQWYAAYRGFCSQIFFRGTTQLRTWELDTFEGEVRPSDEVEVAREENGTVTDQVDGRKKGMRPSAVVNGTDRIAPFLDIESRSLSSASSIHPNNSAKHIKAPRTSMSKDRAAPSGGAKNNAYFSHTENSTPKSRPTTSRSRRRRPPVFGPERIVEDETIRAVHAQVWRDLLKFGAAWAVVFVAVAVSVPSLRVASYPPG</sequence>
<evidence type="ECO:0000256" key="1">
    <source>
        <dbReference type="SAM" id="MobiDB-lite"/>
    </source>
</evidence>
<dbReference type="PANTHER" id="PTHR39466">
    <property type="entry name" value="RGS DOMAIN-CONTAINING PROTEIN"/>
    <property type="match status" value="1"/>
</dbReference>
<dbReference type="OrthoDB" id="3232309at2759"/>
<feature type="transmembrane region" description="Helical" evidence="2">
    <location>
        <begin position="467"/>
        <end position="487"/>
    </location>
</feature>
<feature type="region of interest" description="Disordered" evidence="1">
    <location>
        <begin position="566"/>
        <end position="629"/>
    </location>
</feature>
<dbReference type="AlphaFoldDB" id="A0A0H2RRS8"/>
<keyword evidence="4" id="KW-1185">Reference proteome</keyword>
<feature type="region of interest" description="Disordered" evidence="1">
    <location>
        <begin position="521"/>
        <end position="546"/>
    </location>
</feature>
<keyword evidence="2" id="KW-0812">Transmembrane</keyword>
<evidence type="ECO:0000256" key="2">
    <source>
        <dbReference type="SAM" id="Phobius"/>
    </source>
</evidence>
<dbReference type="Proteomes" id="UP000053477">
    <property type="component" value="Unassembled WGS sequence"/>
</dbReference>
<accession>A0A0H2RRS8</accession>
<keyword evidence="2" id="KW-0472">Membrane</keyword>
<feature type="region of interest" description="Disordered" evidence="1">
    <location>
        <begin position="162"/>
        <end position="193"/>
    </location>
</feature>
<feature type="region of interest" description="Disordered" evidence="1">
    <location>
        <begin position="207"/>
        <end position="255"/>
    </location>
</feature>